<name>A0A0A2VPE5_BEABA</name>
<evidence type="ECO:0000313" key="1">
    <source>
        <dbReference type="EMBL" id="KGQ09766.1"/>
    </source>
</evidence>
<dbReference type="HOGENOM" id="CLU_2775559_0_0_1"/>
<gene>
    <name evidence="1" type="ORF">BBAD15_g4908</name>
</gene>
<evidence type="ECO:0000313" key="2">
    <source>
        <dbReference type="Proteomes" id="UP000030106"/>
    </source>
</evidence>
<sequence length="69" mass="7488">MAILSLATETTAVDDLSTAIVIRDQITFANILDIISEVNLSTMKKKTGTSPNNATEIGTLILEETRFMT</sequence>
<reference evidence="1 2" key="1">
    <citation type="submission" date="2012-10" db="EMBL/GenBank/DDBJ databases">
        <title>Genome sequencing and analysis of entomopathogenic fungi Beauveria bassiana D1-5.</title>
        <authorList>
            <person name="Li Q."/>
            <person name="Wang L."/>
            <person name="Zhang Z."/>
            <person name="Wang Q."/>
            <person name="Ren J."/>
            <person name="Wang M."/>
            <person name="Xu W."/>
            <person name="Wang J."/>
            <person name="Lu Y."/>
            <person name="Du Q."/>
            <person name="Sun Z."/>
        </authorList>
    </citation>
    <scope>NUCLEOTIDE SEQUENCE [LARGE SCALE GENOMIC DNA]</scope>
    <source>
        <strain evidence="1 2">D1-5</strain>
    </source>
</reference>
<proteinExistence type="predicted"/>
<dbReference type="EMBL" id="ANFO01000404">
    <property type="protein sequence ID" value="KGQ09766.1"/>
    <property type="molecule type" value="Genomic_DNA"/>
</dbReference>
<dbReference type="Proteomes" id="UP000030106">
    <property type="component" value="Unassembled WGS sequence"/>
</dbReference>
<comment type="caution">
    <text evidence="1">The sequence shown here is derived from an EMBL/GenBank/DDBJ whole genome shotgun (WGS) entry which is preliminary data.</text>
</comment>
<protein>
    <submittedName>
        <fullName evidence="1">Uncharacterized protein</fullName>
    </submittedName>
</protein>
<accession>A0A0A2VPE5</accession>
<organism evidence="1 2">
    <name type="scientific">Beauveria bassiana D1-5</name>
    <dbReference type="NCBI Taxonomy" id="1245745"/>
    <lineage>
        <taxon>Eukaryota</taxon>
        <taxon>Fungi</taxon>
        <taxon>Dikarya</taxon>
        <taxon>Ascomycota</taxon>
        <taxon>Pezizomycotina</taxon>
        <taxon>Sordariomycetes</taxon>
        <taxon>Hypocreomycetidae</taxon>
        <taxon>Hypocreales</taxon>
        <taxon>Cordycipitaceae</taxon>
        <taxon>Beauveria</taxon>
    </lineage>
</organism>
<dbReference type="AlphaFoldDB" id="A0A0A2VPE5"/>